<dbReference type="InterPro" id="IPR029025">
    <property type="entry name" value="T3SS_substrate_exporter_C"/>
</dbReference>
<organism evidence="12 13">
    <name type="scientific">Gracilibacillus boraciitolerans JCM 21714</name>
    <dbReference type="NCBI Taxonomy" id="1298598"/>
    <lineage>
        <taxon>Bacteria</taxon>
        <taxon>Bacillati</taxon>
        <taxon>Bacillota</taxon>
        <taxon>Bacilli</taxon>
        <taxon>Bacillales</taxon>
        <taxon>Bacillaceae</taxon>
        <taxon>Gracilibacillus</taxon>
    </lineage>
</organism>
<dbReference type="Pfam" id="PF01312">
    <property type="entry name" value="Bac_export_2"/>
    <property type="match status" value="1"/>
</dbReference>
<evidence type="ECO:0000313" key="13">
    <source>
        <dbReference type="Proteomes" id="UP000019102"/>
    </source>
</evidence>
<comment type="subcellular location">
    <subcellularLocation>
        <location evidence="1">Cell membrane</location>
        <topology evidence="1">Multi-pass membrane protein</topology>
    </subcellularLocation>
</comment>
<dbReference type="STRING" id="1298598.JCM21714_564"/>
<keyword evidence="9" id="KW-1133">Transmembrane helix</keyword>
<dbReference type="PRINTS" id="PR00950">
    <property type="entry name" value="TYPE3IMSPROT"/>
</dbReference>
<proteinExistence type="inferred from homology"/>
<keyword evidence="6" id="KW-0812">Transmembrane</keyword>
<keyword evidence="13" id="KW-1185">Reference proteome</keyword>
<dbReference type="InterPro" id="IPR006135">
    <property type="entry name" value="T3SS_substrate_exporter"/>
</dbReference>
<evidence type="ECO:0000256" key="2">
    <source>
        <dbReference type="ARBA" id="ARBA00010690"/>
    </source>
</evidence>
<dbReference type="FunFam" id="3.40.1690.10:FF:000001">
    <property type="entry name" value="Flagellar biosynthetic protein FlhB"/>
    <property type="match status" value="1"/>
</dbReference>
<accession>W4VEL6</accession>
<keyword evidence="10" id="KW-0472">Membrane</keyword>
<evidence type="ECO:0000256" key="7">
    <source>
        <dbReference type="ARBA" id="ARBA00022795"/>
    </source>
</evidence>
<dbReference type="Proteomes" id="UP000019102">
    <property type="component" value="Unassembled WGS sequence"/>
</dbReference>
<dbReference type="GO" id="GO:0044781">
    <property type="term" value="P:bacterial-type flagellum organization"/>
    <property type="evidence" value="ECO:0007669"/>
    <property type="project" value="UniProtKB-KW"/>
</dbReference>
<evidence type="ECO:0000256" key="1">
    <source>
        <dbReference type="ARBA" id="ARBA00004651"/>
    </source>
</evidence>
<dbReference type="GO" id="GO:0009306">
    <property type="term" value="P:protein secretion"/>
    <property type="evidence" value="ECO:0007669"/>
    <property type="project" value="InterPro"/>
</dbReference>
<keyword evidence="7" id="KW-1005">Bacterial flagellum biogenesis</keyword>
<dbReference type="GO" id="GO:0005886">
    <property type="term" value="C:plasma membrane"/>
    <property type="evidence" value="ECO:0007669"/>
    <property type="project" value="UniProtKB-SubCell"/>
</dbReference>
<dbReference type="PANTHER" id="PTHR30531">
    <property type="entry name" value="FLAGELLAR BIOSYNTHETIC PROTEIN FLHB"/>
    <property type="match status" value="1"/>
</dbReference>
<keyword evidence="11" id="KW-1006">Bacterial flagellum protein export</keyword>
<keyword evidence="12" id="KW-0966">Cell projection</keyword>
<comment type="caution">
    <text evidence="12">The sequence shown here is derived from an EMBL/GenBank/DDBJ whole genome shotgun (WGS) entry which is preliminary data.</text>
</comment>
<gene>
    <name evidence="12" type="ORF">JCM21714_564</name>
</gene>
<reference evidence="12 13" key="1">
    <citation type="journal article" date="2014" name="Genome Announc.">
        <title>Draft Genome Sequence of the Boron-Tolerant and Moderately Halotolerant Bacterium Gracilibacillus boraciitolerans JCM 21714T.</title>
        <authorList>
            <person name="Ahmed I."/>
            <person name="Oshima K."/>
            <person name="Suda W."/>
            <person name="Kitamura K."/>
            <person name="Iida T."/>
            <person name="Ohmori Y."/>
            <person name="Fujiwara T."/>
            <person name="Hattori M."/>
            <person name="Ohkuma M."/>
        </authorList>
    </citation>
    <scope>NUCLEOTIDE SEQUENCE [LARGE SCALE GENOMIC DNA]</scope>
    <source>
        <strain evidence="12 13">JCM 21714</strain>
    </source>
</reference>
<name>W4VEL6_9BACI</name>
<dbReference type="Gene3D" id="6.10.250.2080">
    <property type="match status" value="1"/>
</dbReference>
<keyword evidence="12" id="KW-0969">Cilium</keyword>
<evidence type="ECO:0000256" key="8">
    <source>
        <dbReference type="ARBA" id="ARBA00022927"/>
    </source>
</evidence>
<protein>
    <recommendedName>
        <fullName evidence="3">Flagellar biosynthetic protein FlhB</fullName>
    </recommendedName>
</protein>
<keyword evidence="12" id="KW-0282">Flagellum</keyword>
<keyword evidence="4" id="KW-0813">Transport</keyword>
<dbReference type="PANTHER" id="PTHR30531:SF12">
    <property type="entry name" value="FLAGELLAR BIOSYNTHETIC PROTEIN FLHB"/>
    <property type="match status" value="1"/>
</dbReference>
<dbReference type="EMBL" id="BAVS01000001">
    <property type="protein sequence ID" value="GAE91611.1"/>
    <property type="molecule type" value="Genomic_DNA"/>
</dbReference>
<keyword evidence="5" id="KW-1003">Cell membrane</keyword>
<evidence type="ECO:0000256" key="10">
    <source>
        <dbReference type="ARBA" id="ARBA00023136"/>
    </source>
</evidence>
<evidence type="ECO:0000256" key="4">
    <source>
        <dbReference type="ARBA" id="ARBA00022448"/>
    </source>
</evidence>
<evidence type="ECO:0000256" key="6">
    <source>
        <dbReference type="ARBA" id="ARBA00022692"/>
    </source>
</evidence>
<evidence type="ECO:0000256" key="9">
    <source>
        <dbReference type="ARBA" id="ARBA00022989"/>
    </source>
</evidence>
<evidence type="ECO:0000256" key="3">
    <source>
        <dbReference type="ARBA" id="ARBA00021622"/>
    </source>
</evidence>
<sequence length="126" mass="14487">MNIKILRAIPLIKSKIKEKQRQMAMQRMMSEIPNADVVITNPTHYAIAIKYDENKADAPYVVAKGVDFVAMRIKDIAKHHKIVMVENRPLARALYDQVSIGQVISEDYFKAVAEILAYVYRIQKKI</sequence>
<dbReference type="Gene3D" id="3.40.1690.10">
    <property type="entry name" value="secretion proteins EscU"/>
    <property type="match status" value="1"/>
</dbReference>
<evidence type="ECO:0000256" key="11">
    <source>
        <dbReference type="ARBA" id="ARBA00023225"/>
    </source>
</evidence>
<dbReference type="eggNOG" id="COG1377">
    <property type="taxonomic scope" value="Bacteria"/>
</dbReference>
<dbReference type="SUPFAM" id="SSF160544">
    <property type="entry name" value="EscU C-terminal domain-like"/>
    <property type="match status" value="1"/>
</dbReference>
<keyword evidence="8" id="KW-0653">Protein transport</keyword>
<evidence type="ECO:0000313" key="12">
    <source>
        <dbReference type="EMBL" id="GAE91611.1"/>
    </source>
</evidence>
<comment type="similarity">
    <text evidence="2">Belongs to the type III secretion exporter family.</text>
</comment>
<dbReference type="AlphaFoldDB" id="W4VEL6"/>
<evidence type="ECO:0000256" key="5">
    <source>
        <dbReference type="ARBA" id="ARBA00022475"/>
    </source>
</evidence>